<accession>A0A1M7ZLU2</accession>
<dbReference type="RefSeq" id="WP_084564571.1">
    <property type="nucleotide sequence ID" value="NZ_FRXO01000004.1"/>
</dbReference>
<dbReference type="OrthoDB" id="8449069at2"/>
<evidence type="ECO:0000313" key="3">
    <source>
        <dbReference type="Proteomes" id="UP000186406"/>
    </source>
</evidence>
<reference evidence="2 3" key="1">
    <citation type="submission" date="2016-12" db="EMBL/GenBank/DDBJ databases">
        <authorList>
            <person name="Song W.-J."/>
            <person name="Kurnit D.M."/>
        </authorList>
    </citation>
    <scope>NUCLEOTIDE SEQUENCE [LARGE SCALE GENOMIC DNA]</scope>
    <source>
        <strain evidence="2 3">DSM 19599</strain>
    </source>
</reference>
<proteinExistence type="predicted"/>
<evidence type="ECO:0008006" key="4">
    <source>
        <dbReference type="Google" id="ProtNLM"/>
    </source>
</evidence>
<feature type="chain" id="PRO_5012297279" description="DsrE/DsrF-like family protein" evidence="1">
    <location>
        <begin position="38"/>
        <end position="169"/>
    </location>
</feature>
<dbReference type="Proteomes" id="UP000186406">
    <property type="component" value="Unassembled WGS sequence"/>
</dbReference>
<protein>
    <recommendedName>
        <fullName evidence="4">DsrE/DsrF-like family protein</fullName>
    </recommendedName>
</protein>
<gene>
    <name evidence="2" type="ORF">SAMN02745172_02521</name>
</gene>
<sequence>MATGAARPIPAPPLRRTLASIAALALATFAMPNAAVAASKAATEAPSSRPGDKVYILIGQHDPIKFSNALKAGGDFLAAGSGKGRVFEIALTGRGILLAIPGSTTAQRDYIAAKRAHPELRLLVCKETADVLQKANKRRIPYLPGVRIAPCRDLLANYSKDGYQRALGF</sequence>
<dbReference type="AlphaFoldDB" id="A0A1M7ZLU2"/>
<evidence type="ECO:0000256" key="1">
    <source>
        <dbReference type="SAM" id="SignalP"/>
    </source>
</evidence>
<dbReference type="STRING" id="1123029.SAMN02745172_02521"/>
<dbReference type="EMBL" id="FRXO01000004">
    <property type="protein sequence ID" value="SHO65873.1"/>
    <property type="molecule type" value="Genomic_DNA"/>
</dbReference>
<keyword evidence="3" id="KW-1185">Reference proteome</keyword>
<organism evidence="2 3">
    <name type="scientific">Pseudoxanthobacter soli DSM 19599</name>
    <dbReference type="NCBI Taxonomy" id="1123029"/>
    <lineage>
        <taxon>Bacteria</taxon>
        <taxon>Pseudomonadati</taxon>
        <taxon>Pseudomonadota</taxon>
        <taxon>Alphaproteobacteria</taxon>
        <taxon>Hyphomicrobiales</taxon>
        <taxon>Segnochrobactraceae</taxon>
        <taxon>Pseudoxanthobacter</taxon>
    </lineage>
</organism>
<name>A0A1M7ZLU2_9HYPH</name>
<feature type="signal peptide" evidence="1">
    <location>
        <begin position="1"/>
        <end position="37"/>
    </location>
</feature>
<keyword evidence="1" id="KW-0732">Signal</keyword>
<evidence type="ECO:0000313" key="2">
    <source>
        <dbReference type="EMBL" id="SHO65873.1"/>
    </source>
</evidence>